<keyword evidence="3" id="KW-1185">Reference proteome</keyword>
<sequence length="32" mass="3679">MTPVLLLDLCIALMNLLAQAPDYIYLDVHDYQ</sequence>
<dbReference type="AlphaFoldDB" id="A0A4U6TGC0"/>
<organism evidence="2 3">
    <name type="scientific">Setaria viridis</name>
    <name type="common">Green bristlegrass</name>
    <name type="synonym">Setaria italica subsp. viridis</name>
    <dbReference type="NCBI Taxonomy" id="4556"/>
    <lineage>
        <taxon>Eukaryota</taxon>
        <taxon>Viridiplantae</taxon>
        <taxon>Streptophyta</taxon>
        <taxon>Embryophyta</taxon>
        <taxon>Tracheophyta</taxon>
        <taxon>Spermatophyta</taxon>
        <taxon>Magnoliopsida</taxon>
        <taxon>Liliopsida</taxon>
        <taxon>Poales</taxon>
        <taxon>Poaceae</taxon>
        <taxon>PACMAD clade</taxon>
        <taxon>Panicoideae</taxon>
        <taxon>Panicodae</taxon>
        <taxon>Paniceae</taxon>
        <taxon>Cenchrinae</taxon>
        <taxon>Setaria</taxon>
    </lineage>
</organism>
<evidence type="ECO:0000313" key="2">
    <source>
        <dbReference type="EMBL" id="TKW00094.1"/>
    </source>
</evidence>
<keyword evidence="1" id="KW-0732">Signal</keyword>
<gene>
    <name evidence="2" type="ORF">SEVIR_8G086250v2</name>
</gene>
<evidence type="ECO:0000256" key="1">
    <source>
        <dbReference type="SAM" id="SignalP"/>
    </source>
</evidence>
<name>A0A4U6TGC0_SETVI</name>
<dbReference type="Proteomes" id="UP000298652">
    <property type="component" value="Chromosome 8"/>
</dbReference>
<protein>
    <submittedName>
        <fullName evidence="2">Uncharacterized protein</fullName>
    </submittedName>
</protein>
<proteinExistence type="predicted"/>
<feature type="signal peptide" evidence="1">
    <location>
        <begin position="1"/>
        <end position="18"/>
    </location>
</feature>
<dbReference type="Gramene" id="TKW00094">
    <property type="protein sequence ID" value="TKW00094"/>
    <property type="gene ID" value="SEVIR_8G086250v2"/>
</dbReference>
<accession>A0A4U6TGC0</accession>
<evidence type="ECO:0000313" key="3">
    <source>
        <dbReference type="Proteomes" id="UP000298652"/>
    </source>
</evidence>
<reference evidence="2" key="1">
    <citation type="submission" date="2019-03" db="EMBL/GenBank/DDBJ databases">
        <title>WGS assembly of Setaria viridis.</title>
        <authorList>
            <person name="Huang P."/>
            <person name="Jenkins J."/>
            <person name="Grimwood J."/>
            <person name="Barry K."/>
            <person name="Healey A."/>
            <person name="Mamidi S."/>
            <person name="Sreedasyam A."/>
            <person name="Shu S."/>
            <person name="Feldman M."/>
            <person name="Wu J."/>
            <person name="Yu Y."/>
            <person name="Chen C."/>
            <person name="Johnson J."/>
            <person name="Rokhsar D."/>
            <person name="Baxter I."/>
            <person name="Schmutz J."/>
            <person name="Brutnell T."/>
            <person name="Kellogg E."/>
        </authorList>
    </citation>
    <scope>NUCLEOTIDE SEQUENCE [LARGE SCALE GENOMIC DNA]</scope>
</reference>
<dbReference type="EMBL" id="CM016559">
    <property type="protein sequence ID" value="TKW00094.1"/>
    <property type="molecule type" value="Genomic_DNA"/>
</dbReference>
<feature type="chain" id="PRO_5020864405" evidence="1">
    <location>
        <begin position="19"/>
        <end position="32"/>
    </location>
</feature>